<dbReference type="PROSITE" id="PS51304">
    <property type="entry name" value="GALECTIN"/>
    <property type="match status" value="1"/>
</dbReference>
<dbReference type="Pfam" id="PF00337">
    <property type="entry name" value="Gal-bind_lectin"/>
    <property type="match status" value="1"/>
</dbReference>
<keyword evidence="5" id="KW-1185">Reference proteome</keyword>
<gene>
    <name evidence="4" type="ORF">AB6A40_003092</name>
</gene>
<evidence type="ECO:0000313" key="4">
    <source>
        <dbReference type="EMBL" id="MFH4976383.1"/>
    </source>
</evidence>
<reference evidence="4 5" key="1">
    <citation type="submission" date="2024-08" db="EMBL/GenBank/DDBJ databases">
        <title>Gnathostoma spinigerum genome.</title>
        <authorList>
            <person name="Gonzalez-Bertolin B."/>
            <person name="Monzon S."/>
            <person name="Zaballos A."/>
            <person name="Jimenez P."/>
            <person name="Dekumyoy P."/>
            <person name="Varona S."/>
            <person name="Cuesta I."/>
            <person name="Sumanam S."/>
            <person name="Adisakwattana P."/>
            <person name="Gasser R.B."/>
            <person name="Hernandez-Gonzalez A."/>
            <person name="Young N.D."/>
            <person name="Perteguer M.J."/>
        </authorList>
    </citation>
    <scope>NUCLEOTIDE SEQUENCE [LARGE SCALE GENOMIC DNA]</scope>
    <source>
        <strain evidence="4">AL3</strain>
        <tissue evidence="4">Liver</tissue>
    </source>
</reference>
<evidence type="ECO:0000259" key="3">
    <source>
        <dbReference type="PROSITE" id="PS51304"/>
    </source>
</evidence>
<comment type="caution">
    <text evidence="4">The sequence shown here is derived from an EMBL/GenBank/DDBJ whole genome shotgun (WGS) entry which is preliminary data.</text>
</comment>
<dbReference type="GO" id="GO:0030246">
    <property type="term" value="F:carbohydrate binding"/>
    <property type="evidence" value="ECO:0007669"/>
    <property type="project" value="UniProtKB-UniRule"/>
</dbReference>
<dbReference type="Proteomes" id="UP001608902">
    <property type="component" value="Unassembled WGS sequence"/>
</dbReference>
<feature type="domain" description="Galectin" evidence="3">
    <location>
        <begin position="49"/>
        <end position="188"/>
    </location>
</feature>
<name>A0ABD6E8M5_9BILA</name>
<proteinExistence type="predicted"/>
<accession>A0ABD6E8M5</accession>
<keyword evidence="1 2" id="KW-0430">Lectin</keyword>
<evidence type="ECO:0000256" key="1">
    <source>
        <dbReference type="ARBA" id="ARBA00022734"/>
    </source>
</evidence>
<dbReference type="SUPFAM" id="SSF49899">
    <property type="entry name" value="Concanavalin A-like lectins/glucanases"/>
    <property type="match status" value="1"/>
</dbReference>
<dbReference type="Gene3D" id="2.60.120.200">
    <property type="match status" value="1"/>
</dbReference>
<sequence>MDEKKVMEENMDFRIRIVSNTSIRLRYVTIMGPFTAKYFYYGGALFATPLRIPWSLKGPCSRLDIMGFFYEQKATNVRLNINFLDENETEVFHISMRFNEGVIVRNVWNNGWGVEDRSGAWVLSPQKMFTLTMFITEERGVPRYHINIDHMPYTIFEEDRRRPAHLIESILFDEGTELLDFAENYDCY</sequence>
<dbReference type="EMBL" id="JBGFUD010001509">
    <property type="protein sequence ID" value="MFH4976383.1"/>
    <property type="molecule type" value="Genomic_DNA"/>
</dbReference>
<dbReference type="SMART" id="SM00908">
    <property type="entry name" value="Gal-bind_lectin"/>
    <property type="match status" value="1"/>
</dbReference>
<evidence type="ECO:0000313" key="5">
    <source>
        <dbReference type="Proteomes" id="UP001608902"/>
    </source>
</evidence>
<dbReference type="InterPro" id="IPR001079">
    <property type="entry name" value="Galectin_CRD"/>
</dbReference>
<organism evidence="4 5">
    <name type="scientific">Gnathostoma spinigerum</name>
    <dbReference type="NCBI Taxonomy" id="75299"/>
    <lineage>
        <taxon>Eukaryota</taxon>
        <taxon>Metazoa</taxon>
        <taxon>Ecdysozoa</taxon>
        <taxon>Nematoda</taxon>
        <taxon>Chromadorea</taxon>
        <taxon>Rhabditida</taxon>
        <taxon>Spirurina</taxon>
        <taxon>Gnathostomatomorpha</taxon>
        <taxon>Gnathostomatoidea</taxon>
        <taxon>Gnathostomatidae</taxon>
        <taxon>Gnathostoma</taxon>
    </lineage>
</organism>
<dbReference type="AlphaFoldDB" id="A0ABD6E8M5"/>
<protein>
    <recommendedName>
        <fullName evidence="2">Galectin</fullName>
    </recommendedName>
</protein>
<evidence type="ECO:0000256" key="2">
    <source>
        <dbReference type="RuleBase" id="RU102079"/>
    </source>
</evidence>
<dbReference type="InterPro" id="IPR013320">
    <property type="entry name" value="ConA-like_dom_sf"/>
</dbReference>